<accession>A0A0A8Z7U8</accession>
<reference evidence="1" key="2">
    <citation type="journal article" date="2015" name="Data Brief">
        <title>Shoot transcriptome of the giant reed, Arundo donax.</title>
        <authorList>
            <person name="Barrero R.A."/>
            <person name="Guerrero F.D."/>
            <person name="Moolhuijzen P."/>
            <person name="Goolsby J.A."/>
            <person name="Tidwell J."/>
            <person name="Bellgard S.E."/>
            <person name="Bellgard M.I."/>
        </authorList>
    </citation>
    <scope>NUCLEOTIDE SEQUENCE</scope>
    <source>
        <tissue evidence="1">Shoot tissue taken approximately 20 cm above the soil surface</tissue>
    </source>
</reference>
<protein>
    <submittedName>
        <fullName evidence="1">Uncharacterized protein</fullName>
    </submittedName>
</protein>
<reference evidence="1" key="1">
    <citation type="submission" date="2014-09" db="EMBL/GenBank/DDBJ databases">
        <authorList>
            <person name="Magalhaes I.L.F."/>
            <person name="Oliveira U."/>
            <person name="Santos F.R."/>
            <person name="Vidigal T.H.D.A."/>
            <person name="Brescovit A.D."/>
            <person name="Santos A.J."/>
        </authorList>
    </citation>
    <scope>NUCLEOTIDE SEQUENCE</scope>
    <source>
        <tissue evidence="1">Shoot tissue taken approximately 20 cm above the soil surface</tissue>
    </source>
</reference>
<evidence type="ECO:0000313" key="1">
    <source>
        <dbReference type="EMBL" id="JAD33738.1"/>
    </source>
</evidence>
<dbReference type="AlphaFoldDB" id="A0A0A8Z7U8"/>
<dbReference type="EMBL" id="GBRH01264157">
    <property type="protein sequence ID" value="JAD33738.1"/>
    <property type="molecule type" value="Transcribed_RNA"/>
</dbReference>
<name>A0A0A8Z7U8_ARUDO</name>
<proteinExistence type="predicted"/>
<sequence>MKHKFSSGMWSSSQENETKKKVYATCPLKISSLNKVDYKIMRSQATLANYQPSGMNISHKRALPRETYNKEFNECTSLKLGKAG</sequence>
<organism evidence="1">
    <name type="scientific">Arundo donax</name>
    <name type="common">Giant reed</name>
    <name type="synonym">Donax arundinaceus</name>
    <dbReference type="NCBI Taxonomy" id="35708"/>
    <lineage>
        <taxon>Eukaryota</taxon>
        <taxon>Viridiplantae</taxon>
        <taxon>Streptophyta</taxon>
        <taxon>Embryophyta</taxon>
        <taxon>Tracheophyta</taxon>
        <taxon>Spermatophyta</taxon>
        <taxon>Magnoliopsida</taxon>
        <taxon>Liliopsida</taxon>
        <taxon>Poales</taxon>
        <taxon>Poaceae</taxon>
        <taxon>PACMAD clade</taxon>
        <taxon>Arundinoideae</taxon>
        <taxon>Arundineae</taxon>
        <taxon>Arundo</taxon>
    </lineage>
</organism>